<name>A0AAE3KVT9_9BACT</name>
<dbReference type="InterPro" id="IPR037682">
    <property type="entry name" value="TonB_C"/>
</dbReference>
<gene>
    <name evidence="2" type="ORF">EGI31_02075</name>
</gene>
<organism evidence="2 3">
    <name type="scientific">Lacihabitans soyangensis</name>
    <dbReference type="NCBI Taxonomy" id="869394"/>
    <lineage>
        <taxon>Bacteria</taxon>
        <taxon>Pseudomonadati</taxon>
        <taxon>Bacteroidota</taxon>
        <taxon>Cytophagia</taxon>
        <taxon>Cytophagales</taxon>
        <taxon>Leadbetterellaceae</taxon>
        <taxon>Lacihabitans</taxon>
    </lineage>
</organism>
<accession>A0AAE3KVT9</accession>
<feature type="domain" description="TonB C-terminal" evidence="1">
    <location>
        <begin position="3"/>
        <end position="65"/>
    </location>
</feature>
<proteinExistence type="predicted"/>
<dbReference type="SUPFAM" id="SSF74653">
    <property type="entry name" value="TolA/TonB C-terminal domain"/>
    <property type="match status" value="1"/>
</dbReference>
<dbReference type="Pfam" id="PF03544">
    <property type="entry name" value="TonB_C"/>
    <property type="match status" value="1"/>
</dbReference>
<dbReference type="AlphaFoldDB" id="A0AAE3KVT9"/>
<comment type="caution">
    <text evidence="2">The sequence shown here is derived from an EMBL/GenBank/DDBJ whole genome shotgun (WGS) entry which is preliminary data.</text>
</comment>
<sequence length="66" mass="7549">MSEISLEIDKSGNTSNYKYVKSIGYGMDEAAMRVLKEISSTNWIPAVYQGKKLKVEYHFPVVFKLD</sequence>
<evidence type="ECO:0000259" key="1">
    <source>
        <dbReference type="Pfam" id="PF03544"/>
    </source>
</evidence>
<dbReference type="Proteomes" id="UP001204144">
    <property type="component" value="Unassembled WGS sequence"/>
</dbReference>
<dbReference type="EMBL" id="RJUF01000002">
    <property type="protein sequence ID" value="MCP9761725.1"/>
    <property type="molecule type" value="Genomic_DNA"/>
</dbReference>
<reference evidence="2 3" key="1">
    <citation type="submission" date="2018-11" db="EMBL/GenBank/DDBJ databases">
        <title>Novel bacteria species description.</title>
        <authorList>
            <person name="Han J.-H."/>
        </authorList>
    </citation>
    <scope>NUCLEOTIDE SEQUENCE [LARGE SCALE GENOMIC DNA]</scope>
    <source>
        <strain evidence="2 3">KCTC23259</strain>
    </source>
</reference>
<dbReference type="Gene3D" id="3.30.1150.10">
    <property type="match status" value="1"/>
</dbReference>
<keyword evidence="3" id="KW-1185">Reference proteome</keyword>
<evidence type="ECO:0000313" key="2">
    <source>
        <dbReference type="EMBL" id="MCP9761725.1"/>
    </source>
</evidence>
<dbReference type="GO" id="GO:0055085">
    <property type="term" value="P:transmembrane transport"/>
    <property type="evidence" value="ECO:0007669"/>
    <property type="project" value="InterPro"/>
</dbReference>
<evidence type="ECO:0000313" key="3">
    <source>
        <dbReference type="Proteomes" id="UP001204144"/>
    </source>
</evidence>
<protein>
    <recommendedName>
        <fullName evidence="1">TonB C-terminal domain-containing protein</fullName>
    </recommendedName>
</protein>